<gene>
    <name evidence="3" type="ORF">ACFFRE_13045</name>
</gene>
<evidence type="ECO:0000313" key="3">
    <source>
        <dbReference type="EMBL" id="MFC0083055.1"/>
    </source>
</evidence>
<evidence type="ECO:0000313" key="4">
    <source>
        <dbReference type="Proteomes" id="UP001589788"/>
    </source>
</evidence>
<feature type="non-terminal residue" evidence="3">
    <location>
        <position position="1"/>
    </location>
</feature>
<feature type="region of interest" description="Disordered" evidence="1">
    <location>
        <begin position="253"/>
        <end position="281"/>
    </location>
</feature>
<accession>A0ABV6C5S9</accession>
<evidence type="ECO:0000256" key="1">
    <source>
        <dbReference type="SAM" id="MobiDB-lite"/>
    </source>
</evidence>
<dbReference type="Proteomes" id="UP001589788">
    <property type="component" value="Unassembled WGS sequence"/>
</dbReference>
<keyword evidence="2" id="KW-0812">Transmembrane</keyword>
<reference evidence="3 4" key="1">
    <citation type="submission" date="2024-09" db="EMBL/GenBank/DDBJ databases">
        <authorList>
            <person name="Sun Q."/>
            <person name="Mori K."/>
        </authorList>
    </citation>
    <scope>NUCLEOTIDE SEQUENCE [LARGE SCALE GENOMIC DNA]</scope>
    <source>
        <strain evidence="3 4">JCM 15389</strain>
    </source>
</reference>
<dbReference type="EMBL" id="JBHLYQ010000237">
    <property type="protein sequence ID" value="MFC0083055.1"/>
    <property type="molecule type" value="Genomic_DNA"/>
</dbReference>
<keyword evidence="2" id="KW-0472">Membrane</keyword>
<name>A0ABV6C5S9_9ACTN</name>
<feature type="transmembrane region" description="Helical" evidence="2">
    <location>
        <begin position="17"/>
        <end position="40"/>
    </location>
</feature>
<sequence>APGAPAEDGRRRRNPKAFAAAAGAVLVAAGIGVGIGAAIAPVSPAAAARNTVEEAVAAAKAAGTYHYVQISSTDGTVDEIVGDATATGGTQVITTGQQRYTLRLIGGVVYFKGNASAVAGQLGASAGVAARYAGRWVAITAKNGASFYKTFEEGITTSSNLAEIDQDMDPTAVHHGTVDGRAVVEVTGPLIIGGGVPPSGTATLLLAAGSHRPLSLDGRATVQGVTITDEWTFSHYGESVRVARPAGAVPYARLGATPPASSSAQGLGQGPRDEATQAAPG</sequence>
<organism evidence="3 4">
    <name type="scientific">Aciditerrimonas ferrireducens</name>
    <dbReference type="NCBI Taxonomy" id="667306"/>
    <lineage>
        <taxon>Bacteria</taxon>
        <taxon>Bacillati</taxon>
        <taxon>Actinomycetota</taxon>
        <taxon>Acidimicrobiia</taxon>
        <taxon>Acidimicrobiales</taxon>
        <taxon>Acidimicrobiaceae</taxon>
        <taxon>Aciditerrimonas</taxon>
    </lineage>
</organism>
<proteinExistence type="predicted"/>
<keyword evidence="2" id="KW-1133">Transmembrane helix</keyword>
<keyword evidence="4" id="KW-1185">Reference proteome</keyword>
<comment type="caution">
    <text evidence="3">The sequence shown here is derived from an EMBL/GenBank/DDBJ whole genome shotgun (WGS) entry which is preliminary data.</text>
</comment>
<protein>
    <submittedName>
        <fullName evidence="3">Uncharacterized protein</fullName>
    </submittedName>
</protein>
<dbReference type="RefSeq" id="WP_377790791.1">
    <property type="nucleotide sequence ID" value="NZ_JBHLYQ010000237.1"/>
</dbReference>
<evidence type="ECO:0000256" key="2">
    <source>
        <dbReference type="SAM" id="Phobius"/>
    </source>
</evidence>